<name>A0ABY5IT10_9FLAO</name>
<reference evidence="1" key="1">
    <citation type="submission" date="2022-07" db="EMBL/GenBank/DDBJ databases">
        <title>Isolation, identification, and degradation of a PFOSA degrading strain from sewage treatment plant.</title>
        <authorList>
            <person name="Zhang L."/>
            <person name="Huo Y."/>
        </authorList>
    </citation>
    <scope>NUCLEOTIDE SEQUENCE</scope>
    <source>
        <strain evidence="1">C1</strain>
    </source>
</reference>
<evidence type="ECO:0000313" key="1">
    <source>
        <dbReference type="EMBL" id="UUC44509.1"/>
    </source>
</evidence>
<gene>
    <name evidence="1" type="ORF">NOX80_12810</name>
</gene>
<dbReference type="RefSeq" id="WP_256550187.1">
    <property type="nucleotide sequence ID" value="NZ_CP101751.1"/>
</dbReference>
<proteinExistence type="predicted"/>
<evidence type="ECO:0000313" key="2">
    <source>
        <dbReference type="Proteomes" id="UP001059844"/>
    </source>
</evidence>
<dbReference type="EMBL" id="CP101751">
    <property type="protein sequence ID" value="UUC44509.1"/>
    <property type="molecule type" value="Genomic_DNA"/>
</dbReference>
<protein>
    <submittedName>
        <fullName evidence="1">Uncharacterized protein</fullName>
    </submittedName>
</protein>
<organism evidence="1 2">
    <name type="scientific">Flavobacterium cerinum</name>
    <dbReference type="NCBI Taxonomy" id="2502784"/>
    <lineage>
        <taxon>Bacteria</taxon>
        <taxon>Pseudomonadati</taxon>
        <taxon>Bacteroidota</taxon>
        <taxon>Flavobacteriia</taxon>
        <taxon>Flavobacteriales</taxon>
        <taxon>Flavobacteriaceae</taxon>
        <taxon>Flavobacterium</taxon>
    </lineage>
</organism>
<sequence>MNNSKSSGYDLKDIKVYYSQKSDYELIQITTERAQGLRPGIFEIIEKEIKKRNLNPALLESVKAQNRSYTFEEIVEFSQKLRTLPCPICKDKAVKLNGTVIYTVKSYIFSASLREELVIGCPNCLDIKNKEAIISTALLGWWSGTGLINTPISIYTTIREKRWHRIPKPNDALLRFTSQNIGQIVAYKDDPEQLIEIIRYKG</sequence>
<keyword evidence="2" id="KW-1185">Reference proteome</keyword>
<dbReference type="Proteomes" id="UP001059844">
    <property type="component" value="Chromosome"/>
</dbReference>
<accession>A0ABY5IT10</accession>